<dbReference type="AlphaFoldDB" id="A0A9D1V3S8"/>
<proteinExistence type="predicted"/>
<feature type="transmembrane region" description="Helical" evidence="1">
    <location>
        <begin position="38"/>
        <end position="56"/>
    </location>
</feature>
<dbReference type="Proteomes" id="UP000824193">
    <property type="component" value="Unassembled WGS sequence"/>
</dbReference>
<organism evidence="2 3">
    <name type="scientific">Candidatus Allofournierella pullicola</name>
    <dbReference type="NCBI Taxonomy" id="2838596"/>
    <lineage>
        <taxon>Bacteria</taxon>
        <taxon>Bacillati</taxon>
        <taxon>Bacillota</taxon>
        <taxon>Clostridia</taxon>
        <taxon>Eubacteriales</taxon>
        <taxon>Oscillospiraceae</taxon>
        <taxon>Allofournierella</taxon>
    </lineage>
</organism>
<feature type="transmembrane region" description="Helical" evidence="1">
    <location>
        <begin position="68"/>
        <end position="89"/>
    </location>
</feature>
<feature type="transmembrane region" description="Helical" evidence="1">
    <location>
        <begin position="192"/>
        <end position="209"/>
    </location>
</feature>
<reference evidence="2" key="1">
    <citation type="journal article" date="2021" name="PeerJ">
        <title>Extensive microbial diversity within the chicken gut microbiome revealed by metagenomics and culture.</title>
        <authorList>
            <person name="Gilroy R."/>
            <person name="Ravi A."/>
            <person name="Getino M."/>
            <person name="Pursley I."/>
            <person name="Horton D.L."/>
            <person name="Alikhan N.F."/>
            <person name="Baker D."/>
            <person name="Gharbi K."/>
            <person name="Hall N."/>
            <person name="Watson M."/>
            <person name="Adriaenssens E.M."/>
            <person name="Foster-Nyarko E."/>
            <person name="Jarju S."/>
            <person name="Secka A."/>
            <person name="Antonio M."/>
            <person name="Oren A."/>
            <person name="Chaudhuri R.R."/>
            <person name="La Ragione R."/>
            <person name="Hildebrand F."/>
            <person name="Pallen M.J."/>
        </authorList>
    </citation>
    <scope>NUCLEOTIDE SEQUENCE</scope>
    <source>
        <strain evidence="2">2239</strain>
    </source>
</reference>
<protein>
    <submittedName>
        <fullName evidence="2">Conjugal transfer protein TraX</fullName>
    </submittedName>
</protein>
<name>A0A9D1V3S8_9FIRM</name>
<dbReference type="InterPro" id="IPR008875">
    <property type="entry name" value="TraX"/>
</dbReference>
<dbReference type="EMBL" id="DXFW01000011">
    <property type="protein sequence ID" value="HIX05204.1"/>
    <property type="molecule type" value="Genomic_DNA"/>
</dbReference>
<feature type="transmembrane region" description="Helical" evidence="1">
    <location>
        <begin position="95"/>
        <end position="112"/>
    </location>
</feature>
<dbReference type="Pfam" id="PF05857">
    <property type="entry name" value="TraX"/>
    <property type="match status" value="1"/>
</dbReference>
<keyword evidence="1" id="KW-1133">Transmembrane helix</keyword>
<feature type="transmembrane region" description="Helical" evidence="1">
    <location>
        <begin position="169"/>
        <end position="186"/>
    </location>
</feature>
<feature type="transmembrane region" description="Helical" evidence="1">
    <location>
        <begin position="119"/>
        <end position="135"/>
    </location>
</feature>
<evidence type="ECO:0000313" key="2">
    <source>
        <dbReference type="EMBL" id="HIX05204.1"/>
    </source>
</evidence>
<comment type="caution">
    <text evidence="2">The sequence shown here is derived from an EMBL/GenBank/DDBJ whole genome shotgun (WGS) entry which is preliminary data.</text>
</comment>
<evidence type="ECO:0000313" key="3">
    <source>
        <dbReference type="Proteomes" id="UP000824193"/>
    </source>
</evidence>
<keyword evidence="1" id="KW-0812">Transmembrane</keyword>
<feature type="transmembrane region" description="Helical" evidence="1">
    <location>
        <begin position="221"/>
        <end position="241"/>
    </location>
</feature>
<accession>A0A9D1V3S8</accession>
<sequence length="242" mass="26837">MKKTPDISSFGLHLLAMALMLCDHLCLALAPDRLWMTCAGRLAFPIFAFLMAEGFYHTRSRARYARRLLVFALLSEVPFDLLAAGRPVYPFHQNVLWTFLIALGSMQLLEWAKAEPRPAARLALGAGAVLGGFLAGTAFMADYFGPGVWTVLVFYFFRGSGWQQRLGQLAGMLVLNGVLLAGQTVSLGAFEVPVQVFAVLALPLIWLYQGRQGPHGRAVRWLFYGFYPLHLLALAAAEWLLF</sequence>
<reference evidence="2" key="2">
    <citation type="submission" date="2021-04" db="EMBL/GenBank/DDBJ databases">
        <authorList>
            <person name="Gilroy R."/>
        </authorList>
    </citation>
    <scope>NUCLEOTIDE SEQUENCE</scope>
    <source>
        <strain evidence="2">2239</strain>
    </source>
</reference>
<keyword evidence="1" id="KW-0472">Membrane</keyword>
<evidence type="ECO:0000256" key="1">
    <source>
        <dbReference type="SAM" id="Phobius"/>
    </source>
</evidence>
<gene>
    <name evidence="2" type="ORF">H9865_03715</name>
</gene>